<name>A0A1D9NA80_KLEPN</name>
<keyword evidence="1" id="KW-0614">Plasmid</keyword>
<reference evidence="1" key="1">
    <citation type="submission" date="2016-07" db="EMBL/GenBank/DDBJ databases">
        <authorList>
            <person name="Zhai Y."/>
            <person name="He Z."/>
            <person name="Kang Y."/>
            <person name="Yu H."/>
            <person name="Wang J."/>
            <person name="Du P."/>
            <person name="Zhang Z."/>
            <person name="Chen Y."/>
            <person name="Hu S."/>
            <person name="Gao Z."/>
        </authorList>
    </citation>
    <scope>NUCLEOTIDE SEQUENCE [LARGE SCALE GENOMIC DNA]</scope>
    <source>
        <strain evidence="1">F5</strain>
        <plasmid evidence="1">pF5</plasmid>
    </source>
</reference>
<proteinExistence type="predicted"/>
<accession>A0A1D9NA80</accession>
<organism evidence="1">
    <name type="scientific">Klebsiella pneumoniae subsp. pneumoniae</name>
    <dbReference type="NCBI Taxonomy" id="72407"/>
    <lineage>
        <taxon>Bacteria</taxon>
        <taxon>Pseudomonadati</taxon>
        <taxon>Pseudomonadota</taxon>
        <taxon>Gammaproteobacteria</taxon>
        <taxon>Enterobacterales</taxon>
        <taxon>Enterobacteriaceae</taxon>
        <taxon>Klebsiella/Raoultella group</taxon>
        <taxon>Klebsiella</taxon>
        <taxon>Klebsiella pneumoniae complex</taxon>
    </lineage>
</organism>
<dbReference type="AlphaFoldDB" id="A0A1D9NA80"/>
<gene>
    <name evidence="1" type="ORF">A7K71_124</name>
</gene>
<evidence type="ECO:0000313" key="1">
    <source>
        <dbReference type="EMBL" id="AOZ87142.1"/>
    </source>
</evidence>
<dbReference type="EMBL" id="CP016403">
    <property type="protein sequence ID" value="AOZ87142.1"/>
    <property type="molecule type" value="Genomic_DNA"/>
</dbReference>
<geneLocation type="plasmid" evidence="1">
    <name>pF5</name>
</geneLocation>
<protein>
    <submittedName>
        <fullName evidence="1">Uncharacterized protein</fullName>
    </submittedName>
</protein>
<sequence>MGPGEAEPAATASRRLPYPGMAAPANSSLCGCRAKVKARHSQHTARR</sequence>